<name>A0A1F4VMG9_UNCKA</name>
<evidence type="ECO:0000313" key="3">
    <source>
        <dbReference type="Proteomes" id="UP000178346"/>
    </source>
</evidence>
<organism evidence="2 3">
    <name type="scientific">candidate division WWE3 bacterium RIFCSPLOWO2_01_FULL_41_9</name>
    <dbReference type="NCBI Taxonomy" id="1802626"/>
    <lineage>
        <taxon>Bacteria</taxon>
        <taxon>Katanobacteria</taxon>
    </lineage>
</organism>
<dbReference type="EMBL" id="MEVJ01000004">
    <property type="protein sequence ID" value="OGC58220.1"/>
    <property type="molecule type" value="Genomic_DNA"/>
</dbReference>
<sequence>MGIKGATPVPVATKIILSFNGSSRLNLPDGPINSTLSPGFKDLRKFEPGPSWETEATTENCDVTR</sequence>
<dbReference type="Proteomes" id="UP000178346">
    <property type="component" value="Unassembled WGS sequence"/>
</dbReference>
<reference evidence="2 3" key="1">
    <citation type="journal article" date="2016" name="Nat. Commun.">
        <title>Thousands of microbial genomes shed light on interconnected biogeochemical processes in an aquifer system.</title>
        <authorList>
            <person name="Anantharaman K."/>
            <person name="Brown C.T."/>
            <person name="Hug L.A."/>
            <person name="Sharon I."/>
            <person name="Castelle C.J."/>
            <person name="Probst A.J."/>
            <person name="Thomas B.C."/>
            <person name="Singh A."/>
            <person name="Wilkins M.J."/>
            <person name="Karaoz U."/>
            <person name="Brodie E.L."/>
            <person name="Williams K.H."/>
            <person name="Hubbard S.S."/>
            <person name="Banfield J.F."/>
        </authorList>
    </citation>
    <scope>NUCLEOTIDE SEQUENCE [LARGE SCALE GENOMIC DNA]</scope>
</reference>
<evidence type="ECO:0000313" key="2">
    <source>
        <dbReference type="EMBL" id="OGC58220.1"/>
    </source>
</evidence>
<comment type="caution">
    <text evidence="2">The sequence shown here is derived from an EMBL/GenBank/DDBJ whole genome shotgun (WGS) entry which is preliminary data.</text>
</comment>
<feature type="region of interest" description="Disordered" evidence="1">
    <location>
        <begin position="45"/>
        <end position="65"/>
    </location>
</feature>
<gene>
    <name evidence="2" type="ORF">A2976_03895</name>
</gene>
<proteinExistence type="predicted"/>
<evidence type="ECO:0000256" key="1">
    <source>
        <dbReference type="SAM" id="MobiDB-lite"/>
    </source>
</evidence>
<feature type="compositionally biased region" description="Polar residues" evidence="1">
    <location>
        <begin position="54"/>
        <end position="65"/>
    </location>
</feature>
<dbReference type="AlphaFoldDB" id="A0A1F4VMG9"/>
<accession>A0A1F4VMG9</accession>
<protein>
    <submittedName>
        <fullName evidence="2">Uncharacterized protein</fullName>
    </submittedName>
</protein>